<dbReference type="InterPro" id="IPR018484">
    <property type="entry name" value="FGGY_N"/>
</dbReference>
<keyword evidence="2" id="KW-0808">Transferase</keyword>
<dbReference type="eggNOG" id="COG1070">
    <property type="taxonomic scope" value="Bacteria"/>
</dbReference>
<dbReference type="OrthoDB" id="9786272at2"/>
<keyword evidence="3 5" id="KW-0418">Kinase</keyword>
<evidence type="ECO:0000259" key="4">
    <source>
        <dbReference type="Pfam" id="PF00370"/>
    </source>
</evidence>
<dbReference type="PANTHER" id="PTHR43095">
    <property type="entry name" value="SUGAR KINASE"/>
    <property type="match status" value="1"/>
</dbReference>
<dbReference type="CDD" id="cd07772">
    <property type="entry name" value="ASKHA_NBD_FGGY_NaCK-like"/>
    <property type="match status" value="1"/>
</dbReference>
<evidence type="ECO:0000313" key="5">
    <source>
        <dbReference type="EMBL" id="AEV33010.1"/>
    </source>
</evidence>
<comment type="similarity">
    <text evidence="1">Belongs to the FGGY kinase family.</text>
</comment>
<dbReference type="KEGG" id="oho:Oweho_2034"/>
<dbReference type="Proteomes" id="UP000005631">
    <property type="component" value="Chromosome"/>
</dbReference>
<dbReference type="GO" id="GO:0016301">
    <property type="term" value="F:kinase activity"/>
    <property type="evidence" value="ECO:0007669"/>
    <property type="project" value="UniProtKB-KW"/>
</dbReference>
<protein>
    <submittedName>
        <fullName evidence="5">Pentulose/hexulose kinase</fullName>
    </submittedName>
</protein>
<dbReference type="PATRIC" id="fig|926562.3.peg.2043"/>
<dbReference type="STRING" id="926562.Oweho_2034"/>
<dbReference type="InterPro" id="IPR050406">
    <property type="entry name" value="FGGY_Carb_Kinase"/>
</dbReference>
<dbReference type="AlphaFoldDB" id="G8R316"/>
<name>G8R316_OWEHD</name>
<accession>G8R316</accession>
<dbReference type="SUPFAM" id="SSF53067">
    <property type="entry name" value="Actin-like ATPase domain"/>
    <property type="match status" value="2"/>
</dbReference>
<evidence type="ECO:0000256" key="2">
    <source>
        <dbReference type="ARBA" id="ARBA00022679"/>
    </source>
</evidence>
<dbReference type="InterPro" id="IPR043129">
    <property type="entry name" value="ATPase_NBD"/>
</dbReference>
<evidence type="ECO:0000256" key="3">
    <source>
        <dbReference type="ARBA" id="ARBA00022777"/>
    </source>
</evidence>
<feature type="domain" description="Carbohydrate kinase FGGY N-terminal" evidence="4">
    <location>
        <begin position="9"/>
        <end position="216"/>
    </location>
</feature>
<dbReference type="HOGENOM" id="CLU_034535_0_0_10"/>
<gene>
    <name evidence="5" type="ordered locus">Oweho_2034</name>
</gene>
<dbReference type="Pfam" id="PF00370">
    <property type="entry name" value="FGGY_N"/>
    <property type="match status" value="1"/>
</dbReference>
<reference evidence="5 6" key="1">
    <citation type="journal article" date="2012" name="Stand. Genomic Sci.">
        <title>Genome sequence of the orange-pigmented seawater bacterium Owenweeksia hongkongensis type strain (UST20020801(T)).</title>
        <authorList>
            <person name="Riedel T."/>
            <person name="Held B."/>
            <person name="Nolan M."/>
            <person name="Lucas S."/>
            <person name="Lapidus A."/>
            <person name="Tice H."/>
            <person name="Del Rio T.G."/>
            <person name="Cheng J.F."/>
            <person name="Han C."/>
            <person name="Tapia R."/>
            <person name="Goodwin L.A."/>
            <person name="Pitluck S."/>
            <person name="Liolios K."/>
            <person name="Mavromatis K."/>
            <person name="Pagani I."/>
            <person name="Ivanova N."/>
            <person name="Mikhailova N."/>
            <person name="Pati A."/>
            <person name="Chen A."/>
            <person name="Palaniappan K."/>
            <person name="Rohde M."/>
            <person name="Tindall B.J."/>
            <person name="Detter J.C."/>
            <person name="Goker M."/>
            <person name="Woyke T."/>
            <person name="Bristow J."/>
            <person name="Eisen J.A."/>
            <person name="Markowitz V."/>
            <person name="Hugenholtz P."/>
            <person name="Klenk H.P."/>
            <person name="Kyrpides N.C."/>
        </authorList>
    </citation>
    <scope>NUCLEOTIDE SEQUENCE</scope>
    <source>
        <strain evidence="6">DSM 17368 / JCM 12287 / NRRL B-23963</strain>
    </source>
</reference>
<evidence type="ECO:0000256" key="1">
    <source>
        <dbReference type="ARBA" id="ARBA00009156"/>
    </source>
</evidence>
<organism evidence="5 6">
    <name type="scientific">Owenweeksia hongkongensis (strain DSM 17368 / CIP 108786 / JCM 12287 / NRRL B-23963 / UST20020801)</name>
    <dbReference type="NCBI Taxonomy" id="926562"/>
    <lineage>
        <taxon>Bacteria</taxon>
        <taxon>Pseudomonadati</taxon>
        <taxon>Bacteroidota</taxon>
        <taxon>Flavobacteriia</taxon>
        <taxon>Flavobacteriales</taxon>
        <taxon>Owenweeksiaceae</taxon>
        <taxon>Owenweeksia</taxon>
    </lineage>
</organism>
<proteinExistence type="inferred from homology"/>
<evidence type="ECO:0000313" key="6">
    <source>
        <dbReference type="Proteomes" id="UP000005631"/>
    </source>
</evidence>
<dbReference type="RefSeq" id="WP_014202362.1">
    <property type="nucleotide sequence ID" value="NC_016599.1"/>
</dbReference>
<dbReference type="EMBL" id="CP003156">
    <property type="protein sequence ID" value="AEV33010.1"/>
    <property type="molecule type" value="Genomic_DNA"/>
</dbReference>
<sequence>MAKHEVTAIFDIGKTNKKFFLFDDDLNEISREYTRLEQIEDEDGFPSEDLKTLEKWMKDCMDKTLANPDLKVKHLNFSTYGASLVHLDKNNAVASSFYNYLKEFPEDLLEEFLEKNGGLRDFAINSSSPVMGMLNSGLQLYYLKYRKPEIFKNIKHSLHFPQYLSFLYSGKMVSDYTSLGCHTGLWNFKKQEYHQWMHDENIYPLLPKLVPSNSCFSTQIGGQTIDVGVGVHDSSSALIPYLNVSPEPFMLISTGTWSICMNYFNNEPLTKSELDKDCLTYMRMDGRSIKASRLFLGEEHKEQIRALYAHFNLSMGYYKKLTFEPEVYLKAKSHEGKKFRFKYLQPEAFGITQAAQNDYTIFETFEEAYYRFLIELCELQVASANLAIGNSGVEKIYIDGGFSSNIMFVSILGLMMPNCRIFITDFALGTALGAALLVSNRKIEPGFLASKYNTKMHEPVSLSHL</sequence>
<dbReference type="Gene3D" id="3.30.420.40">
    <property type="match status" value="2"/>
</dbReference>
<dbReference type="GO" id="GO:0005975">
    <property type="term" value="P:carbohydrate metabolic process"/>
    <property type="evidence" value="ECO:0007669"/>
    <property type="project" value="InterPro"/>
</dbReference>
<keyword evidence="6" id="KW-1185">Reference proteome</keyword>